<feature type="transmembrane region" description="Helical" evidence="2">
    <location>
        <begin position="115"/>
        <end position="139"/>
    </location>
</feature>
<keyword evidence="4" id="KW-1185">Reference proteome</keyword>
<feature type="transmembrane region" description="Helical" evidence="2">
    <location>
        <begin position="184"/>
        <end position="203"/>
    </location>
</feature>
<accession>A0A9P6ZGD1</accession>
<evidence type="ECO:0000313" key="3">
    <source>
        <dbReference type="EMBL" id="KAG1765040.1"/>
    </source>
</evidence>
<name>A0A9P6ZGD1_9AGAM</name>
<proteinExistence type="predicted"/>
<feature type="transmembrane region" description="Helical" evidence="2">
    <location>
        <begin position="581"/>
        <end position="605"/>
    </location>
</feature>
<sequence>MFFSLLPNVNTKPQGNHDSMSLQPIGNASSSSAHERIPTNTHLPGSNTTSPTLVSATAYFLNSLLSPQKPHKSTKSVSVFLCVFMHGILVLLHLVLLALSILGVEHHLVTSENGAWMPALGASTEAFYALYCTILVYLVQRLTLYRNLIQHQQLTILHDNVNAWSGLGSALQCLWQQSSTTGSLWWITSITTYLGCVFALHVASSSIAQLQTFSVTTNISATTFSHWPGPNVDMMGLQWHTISAIVPSLGHFTSSSNAGLNGTTLYDTVQADGATGNASVDATTFRAECGLLRNSELSYTPQLNANQFGDYVIGPQVSGQEQTMKWPARLVPPYQDQLAVSLSMSVLFPGPTIAFIIPMSIDIDNSLKSATVQHMNWEYQQVPLFDSPQAPIISTVLDAHLIACNIYVEHQTATVDMETGQLLALSPPPVLSPSDWEAWTAPKGDNNWDIWSPPGAGQYKHHHAKWYISAFHNGATHPVKVCMTESQATCYGISLLELYFMKEIGIDVVLDKQTSRPPPPSGPKKVLSSRHQFESSLSKIFASLLWTAAKLGSDSGGFDPTPGSIVVSRQVMKWHLSINSWPLIIALTASLTMLTLSICMSGGILHRQKNKMPIDSAGILQIIWLTNRLRVLKDLMSTVDDPREDVLRSAGMLEVDLLQELNRQA</sequence>
<gene>
    <name evidence="3" type="ORF">EV702DRAFT_1204756</name>
</gene>
<evidence type="ECO:0008006" key="5">
    <source>
        <dbReference type="Google" id="ProtNLM"/>
    </source>
</evidence>
<evidence type="ECO:0000313" key="4">
    <source>
        <dbReference type="Proteomes" id="UP000714275"/>
    </source>
</evidence>
<reference evidence="3" key="1">
    <citation type="journal article" date="2020" name="New Phytol.">
        <title>Comparative genomics reveals dynamic genome evolution in host specialist ectomycorrhizal fungi.</title>
        <authorList>
            <person name="Lofgren L.A."/>
            <person name="Nguyen N.H."/>
            <person name="Vilgalys R."/>
            <person name="Ruytinx J."/>
            <person name="Liao H.L."/>
            <person name="Branco S."/>
            <person name="Kuo A."/>
            <person name="LaButti K."/>
            <person name="Lipzen A."/>
            <person name="Andreopoulos W."/>
            <person name="Pangilinan J."/>
            <person name="Riley R."/>
            <person name="Hundley H."/>
            <person name="Na H."/>
            <person name="Barry K."/>
            <person name="Grigoriev I.V."/>
            <person name="Stajich J.E."/>
            <person name="Kennedy P.G."/>
        </authorList>
    </citation>
    <scope>NUCLEOTIDE SEQUENCE</scope>
    <source>
        <strain evidence="3">DOB743</strain>
    </source>
</reference>
<dbReference type="Proteomes" id="UP000714275">
    <property type="component" value="Unassembled WGS sequence"/>
</dbReference>
<comment type="caution">
    <text evidence="3">The sequence shown here is derived from an EMBL/GenBank/DDBJ whole genome shotgun (WGS) entry which is preliminary data.</text>
</comment>
<organism evidence="3 4">
    <name type="scientific">Suillus placidus</name>
    <dbReference type="NCBI Taxonomy" id="48579"/>
    <lineage>
        <taxon>Eukaryota</taxon>
        <taxon>Fungi</taxon>
        <taxon>Dikarya</taxon>
        <taxon>Basidiomycota</taxon>
        <taxon>Agaricomycotina</taxon>
        <taxon>Agaricomycetes</taxon>
        <taxon>Agaricomycetidae</taxon>
        <taxon>Boletales</taxon>
        <taxon>Suillineae</taxon>
        <taxon>Suillaceae</taxon>
        <taxon>Suillus</taxon>
    </lineage>
</organism>
<dbReference type="AlphaFoldDB" id="A0A9P6ZGD1"/>
<protein>
    <recommendedName>
        <fullName evidence="5">Transmembrane protein</fullName>
    </recommendedName>
</protein>
<feature type="compositionally biased region" description="Polar residues" evidence="1">
    <location>
        <begin position="7"/>
        <end position="48"/>
    </location>
</feature>
<evidence type="ECO:0000256" key="2">
    <source>
        <dbReference type="SAM" id="Phobius"/>
    </source>
</evidence>
<keyword evidence="2" id="KW-0812">Transmembrane</keyword>
<feature type="region of interest" description="Disordered" evidence="1">
    <location>
        <begin position="1"/>
        <end position="48"/>
    </location>
</feature>
<dbReference type="OrthoDB" id="2644397at2759"/>
<feature type="transmembrane region" description="Helical" evidence="2">
    <location>
        <begin position="79"/>
        <end position="103"/>
    </location>
</feature>
<keyword evidence="2" id="KW-1133">Transmembrane helix</keyword>
<evidence type="ECO:0000256" key="1">
    <source>
        <dbReference type="SAM" id="MobiDB-lite"/>
    </source>
</evidence>
<dbReference type="EMBL" id="JABBWD010000115">
    <property type="protein sequence ID" value="KAG1765040.1"/>
    <property type="molecule type" value="Genomic_DNA"/>
</dbReference>
<keyword evidence="2" id="KW-0472">Membrane</keyword>